<evidence type="ECO:0000259" key="7">
    <source>
        <dbReference type="PROSITE" id="PS51900"/>
    </source>
</evidence>
<dbReference type="InterPro" id="IPR038488">
    <property type="entry name" value="Integrase_DNA-bd_sf"/>
</dbReference>
<proteinExistence type="inferred from homology"/>
<keyword evidence="2" id="KW-0229">DNA integration</keyword>
<keyword evidence="9" id="KW-1185">Reference proteome</keyword>
<comment type="similarity">
    <text evidence="1">Belongs to the 'phage' integrase family.</text>
</comment>
<dbReference type="Proteomes" id="UP000619118">
    <property type="component" value="Unassembled WGS sequence"/>
</dbReference>
<dbReference type="PROSITE" id="PS51900">
    <property type="entry name" value="CB"/>
    <property type="match status" value="1"/>
</dbReference>
<keyword evidence="4" id="KW-0233">DNA recombination</keyword>
<dbReference type="InterPro" id="IPR050808">
    <property type="entry name" value="Phage_Integrase"/>
</dbReference>
<accession>A0ABQ2R531</accession>
<evidence type="ECO:0000256" key="4">
    <source>
        <dbReference type="ARBA" id="ARBA00023172"/>
    </source>
</evidence>
<dbReference type="Pfam" id="PF13356">
    <property type="entry name" value="Arm-DNA-bind_3"/>
    <property type="match status" value="1"/>
</dbReference>
<evidence type="ECO:0000256" key="5">
    <source>
        <dbReference type="PROSITE-ProRule" id="PRU01248"/>
    </source>
</evidence>
<dbReference type="InterPro" id="IPR002104">
    <property type="entry name" value="Integrase_catalytic"/>
</dbReference>
<keyword evidence="3 5" id="KW-0238">DNA-binding</keyword>
<comment type="caution">
    <text evidence="8">The sequence shown here is derived from an EMBL/GenBank/DDBJ whole genome shotgun (WGS) entry which is preliminary data.</text>
</comment>
<dbReference type="InterPro" id="IPR011010">
    <property type="entry name" value="DNA_brk_join_enz"/>
</dbReference>
<feature type="domain" description="Tyr recombinase" evidence="6">
    <location>
        <begin position="207"/>
        <end position="385"/>
    </location>
</feature>
<dbReference type="InterPro" id="IPR044068">
    <property type="entry name" value="CB"/>
</dbReference>
<dbReference type="EMBL" id="BMQX01000004">
    <property type="protein sequence ID" value="GGQ10546.1"/>
    <property type="molecule type" value="Genomic_DNA"/>
</dbReference>
<dbReference type="RefSeq" id="WP_160052994.1">
    <property type="nucleotide sequence ID" value="NZ_BMQX01000004.1"/>
</dbReference>
<protein>
    <submittedName>
        <fullName evidence="8">Integrase</fullName>
    </submittedName>
</protein>
<evidence type="ECO:0000256" key="3">
    <source>
        <dbReference type="ARBA" id="ARBA00023125"/>
    </source>
</evidence>
<organism evidence="8 9">
    <name type="scientific">Shewanella litoralis</name>
    <dbReference type="NCBI Taxonomy" id="2282700"/>
    <lineage>
        <taxon>Bacteria</taxon>
        <taxon>Pseudomonadati</taxon>
        <taxon>Pseudomonadota</taxon>
        <taxon>Gammaproteobacteria</taxon>
        <taxon>Alteromonadales</taxon>
        <taxon>Shewanellaceae</taxon>
        <taxon>Shewanella</taxon>
    </lineage>
</organism>
<dbReference type="Gene3D" id="3.30.160.390">
    <property type="entry name" value="Integrase, DNA-binding domain"/>
    <property type="match status" value="1"/>
</dbReference>
<name>A0ABQ2R531_9GAMM</name>
<dbReference type="InterPro" id="IPR010998">
    <property type="entry name" value="Integrase_recombinase_N"/>
</dbReference>
<dbReference type="Gene3D" id="1.10.150.130">
    <property type="match status" value="1"/>
</dbReference>
<dbReference type="Gene3D" id="1.10.443.10">
    <property type="entry name" value="Intergrase catalytic core"/>
    <property type="match status" value="1"/>
</dbReference>
<dbReference type="PROSITE" id="PS51898">
    <property type="entry name" value="TYR_RECOMBINASE"/>
    <property type="match status" value="1"/>
</dbReference>
<dbReference type="Pfam" id="PF00589">
    <property type="entry name" value="Phage_integrase"/>
    <property type="match status" value="1"/>
</dbReference>
<gene>
    <name evidence="8" type="ORF">GCM10009411_09170</name>
</gene>
<evidence type="ECO:0000313" key="8">
    <source>
        <dbReference type="EMBL" id="GGQ10546.1"/>
    </source>
</evidence>
<reference evidence="9" key="1">
    <citation type="journal article" date="2019" name="Int. J. Syst. Evol. Microbiol.">
        <title>The Global Catalogue of Microorganisms (GCM) 10K type strain sequencing project: providing services to taxonomists for standard genome sequencing and annotation.</title>
        <authorList>
            <consortium name="The Broad Institute Genomics Platform"/>
            <consortium name="The Broad Institute Genome Sequencing Center for Infectious Disease"/>
            <person name="Wu L."/>
            <person name="Ma J."/>
        </authorList>
    </citation>
    <scope>NUCLEOTIDE SEQUENCE [LARGE SCALE GENOMIC DNA]</scope>
    <source>
        <strain evidence="9">JCM 32306</strain>
    </source>
</reference>
<evidence type="ECO:0000256" key="1">
    <source>
        <dbReference type="ARBA" id="ARBA00008857"/>
    </source>
</evidence>
<evidence type="ECO:0000259" key="6">
    <source>
        <dbReference type="PROSITE" id="PS51898"/>
    </source>
</evidence>
<dbReference type="InterPro" id="IPR013762">
    <property type="entry name" value="Integrase-like_cat_sf"/>
</dbReference>
<dbReference type="InterPro" id="IPR025166">
    <property type="entry name" value="Integrase_DNA_bind_dom"/>
</dbReference>
<dbReference type="PANTHER" id="PTHR30629">
    <property type="entry name" value="PROPHAGE INTEGRASE"/>
    <property type="match status" value="1"/>
</dbReference>
<sequence length="398" mass="45570">MNITNKRFKFSKTQLSELPATPPDSASKETEYSDTACTGLRLLVNRKGIKRFLFRYSFQGTKRSLMIGELGAFDVKDARLRAYELKRMIADGLDPKAERDAKRAVVNFYEFAEEHYLPYAKANKLSYRNDISILKNYFYPLWRESKLNAIRAQEIQRFMDSRVGILKPASINRMLSLIHRMLKLACEWGHLDTNPATHLKKLKENNQRNFFLSSEQITRFLKACDEDTNQSAANFFKLALLSGMRAGEILNAKWEDLRFNDGEPSLFLPHTKAGLARSVPLNSSAIEIIELQRTMRKNNHTYMFAGRFGDKPMSHPKKAFMRVKESAEGLDKLRIHDLRHSFASILINSGSATLYDVQHLLGHHSAQTTERYAHLASGRLRDVSSNVSAFITHATQMT</sequence>
<evidence type="ECO:0000313" key="9">
    <source>
        <dbReference type="Proteomes" id="UP000619118"/>
    </source>
</evidence>
<dbReference type="CDD" id="cd00796">
    <property type="entry name" value="INT_Rci_Hp1_C"/>
    <property type="match status" value="1"/>
</dbReference>
<dbReference type="SUPFAM" id="SSF56349">
    <property type="entry name" value="DNA breaking-rejoining enzymes"/>
    <property type="match status" value="1"/>
</dbReference>
<feature type="domain" description="Core-binding (CB)" evidence="7">
    <location>
        <begin position="106"/>
        <end position="186"/>
    </location>
</feature>
<dbReference type="PANTHER" id="PTHR30629:SF2">
    <property type="entry name" value="PROPHAGE INTEGRASE INTS-RELATED"/>
    <property type="match status" value="1"/>
</dbReference>
<evidence type="ECO:0000256" key="2">
    <source>
        <dbReference type="ARBA" id="ARBA00022908"/>
    </source>
</evidence>